<dbReference type="KEGG" id="bex:A11Q_1775"/>
<dbReference type="EMBL" id="CP003537">
    <property type="protein sequence ID" value="AGH95991.1"/>
    <property type="molecule type" value="Genomic_DNA"/>
</dbReference>
<sequence>MSLILIFTVGLISTLLLFFKKRLWGMILLLVEVILIFSIWNGFATEYVLRQFQIHPHITQPEWKNNNLIILLGYGSTRWTQDEQLSSYPLEVSRLYEAARLYTNCSQQKHFCKILVSGGDPQRFGKPEARVMADELIAIGVPENDVILEAESRNTFLNARNSKKIISEQPSDKSFDQIYLVTSGIHMRRSLLFFNFFDLDPIPAPASHLKSLKSYSVASRNFFLLDSALHEATGIAQFHYYNMMGWNKKN</sequence>
<dbReference type="Proteomes" id="UP000012040">
    <property type="component" value="Chromosome"/>
</dbReference>
<dbReference type="GO" id="GO:0000270">
    <property type="term" value="P:peptidoglycan metabolic process"/>
    <property type="evidence" value="ECO:0007669"/>
    <property type="project" value="TreeGrafter"/>
</dbReference>
<keyword evidence="1" id="KW-0812">Transmembrane</keyword>
<reference evidence="3 4" key="1">
    <citation type="journal article" date="2013" name="ISME J.">
        <title>By their genes ye shall know them: genomic signatures of predatory bacteria.</title>
        <authorList>
            <person name="Pasternak Z."/>
            <person name="Pietrokovski S."/>
            <person name="Rotem O."/>
            <person name="Gophna U."/>
            <person name="Lurie-Weinberger M.N."/>
            <person name="Jurkevitch E."/>
        </authorList>
    </citation>
    <scope>NUCLEOTIDE SEQUENCE [LARGE SCALE GENOMIC DNA]</scope>
    <source>
        <strain evidence="3 4">JSS</strain>
    </source>
</reference>
<dbReference type="PANTHER" id="PTHR30336">
    <property type="entry name" value="INNER MEMBRANE PROTEIN, PROBABLE PERMEASE"/>
    <property type="match status" value="1"/>
</dbReference>
<dbReference type="PANTHER" id="PTHR30336:SF4">
    <property type="entry name" value="ENVELOPE BIOGENESIS FACTOR ELYC"/>
    <property type="match status" value="1"/>
</dbReference>
<accession>M4VDA3</accession>
<dbReference type="AlphaFoldDB" id="M4VDA3"/>
<dbReference type="Gene3D" id="3.40.50.620">
    <property type="entry name" value="HUPs"/>
    <property type="match status" value="1"/>
</dbReference>
<dbReference type="eggNOG" id="COG1434">
    <property type="taxonomic scope" value="Bacteria"/>
</dbReference>
<dbReference type="HOGENOM" id="CLU_053514_2_1_7"/>
<evidence type="ECO:0000259" key="2">
    <source>
        <dbReference type="Pfam" id="PF02698"/>
    </source>
</evidence>
<feature type="transmembrane region" description="Helical" evidence="1">
    <location>
        <begin position="27"/>
        <end position="49"/>
    </location>
</feature>
<dbReference type="CDD" id="cd06259">
    <property type="entry name" value="YdcF-like"/>
    <property type="match status" value="1"/>
</dbReference>
<dbReference type="Pfam" id="PF02698">
    <property type="entry name" value="DUF218"/>
    <property type="match status" value="1"/>
</dbReference>
<dbReference type="OrthoDB" id="9809813at2"/>
<name>M4VDA3_9BACT</name>
<dbReference type="GO" id="GO:0043164">
    <property type="term" value="P:Gram-negative-bacterium-type cell wall biogenesis"/>
    <property type="evidence" value="ECO:0007669"/>
    <property type="project" value="TreeGrafter"/>
</dbReference>
<evidence type="ECO:0000313" key="3">
    <source>
        <dbReference type="EMBL" id="AGH95991.1"/>
    </source>
</evidence>
<keyword evidence="4" id="KW-1185">Reference proteome</keyword>
<evidence type="ECO:0000256" key="1">
    <source>
        <dbReference type="SAM" id="Phobius"/>
    </source>
</evidence>
<dbReference type="InterPro" id="IPR014729">
    <property type="entry name" value="Rossmann-like_a/b/a_fold"/>
</dbReference>
<dbReference type="STRING" id="1184267.A11Q_1775"/>
<gene>
    <name evidence="3" type="ORF">A11Q_1775</name>
</gene>
<dbReference type="InterPro" id="IPR003848">
    <property type="entry name" value="DUF218"/>
</dbReference>
<feature type="domain" description="DUF218" evidence="2">
    <location>
        <begin position="68"/>
        <end position="233"/>
    </location>
</feature>
<protein>
    <recommendedName>
        <fullName evidence="2">DUF218 domain-containing protein</fullName>
    </recommendedName>
</protein>
<dbReference type="InterPro" id="IPR051599">
    <property type="entry name" value="Cell_Envelope_Assoc"/>
</dbReference>
<organism evidence="3 4">
    <name type="scientific">Pseudobdellovibrio exovorus JSS</name>
    <dbReference type="NCBI Taxonomy" id="1184267"/>
    <lineage>
        <taxon>Bacteria</taxon>
        <taxon>Pseudomonadati</taxon>
        <taxon>Bdellovibrionota</taxon>
        <taxon>Bdellovibrionia</taxon>
        <taxon>Bdellovibrionales</taxon>
        <taxon>Pseudobdellovibrionaceae</taxon>
        <taxon>Pseudobdellovibrio</taxon>
    </lineage>
</organism>
<dbReference type="RefSeq" id="WP_015470481.1">
    <property type="nucleotide sequence ID" value="NC_020813.1"/>
</dbReference>
<evidence type="ECO:0000313" key="4">
    <source>
        <dbReference type="Proteomes" id="UP000012040"/>
    </source>
</evidence>
<proteinExistence type="predicted"/>
<dbReference type="GO" id="GO:0005886">
    <property type="term" value="C:plasma membrane"/>
    <property type="evidence" value="ECO:0007669"/>
    <property type="project" value="TreeGrafter"/>
</dbReference>
<dbReference type="PATRIC" id="fig|1184267.3.peg.1796"/>
<keyword evidence="1" id="KW-1133">Transmembrane helix</keyword>
<keyword evidence="1" id="KW-0472">Membrane</keyword>